<evidence type="ECO:0000256" key="2">
    <source>
        <dbReference type="SAM" id="Phobius"/>
    </source>
</evidence>
<protein>
    <submittedName>
        <fullName evidence="3">Uncharacterized protein</fullName>
    </submittedName>
</protein>
<proteinExistence type="predicted"/>
<sequence>MALSAVVGLVYCVRFAAVLFRAGGHRVPGESARTPWLVALTLTLTVAAALGLLLGFMPQPVPSTVGGQPRTCSPKPVRPGGSSPSFRCSEGIS</sequence>
<organism evidence="3 4">
    <name type="scientific">Streptomyces antimycoticus</name>
    <dbReference type="NCBI Taxonomy" id="68175"/>
    <lineage>
        <taxon>Bacteria</taxon>
        <taxon>Bacillati</taxon>
        <taxon>Actinomycetota</taxon>
        <taxon>Actinomycetes</taxon>
        <taxon>Kitasatosporales</taxon>
        <taxon>Streptomycetaceae</taxon>
        <taxon>Streptomyces</taxon>
        <taxon>Streptomyces violaceusniger group</taxon>
    </lineage>
</organism>
<evidence type="ECO:0000313" key="4">
    <source>
        <dbReference type="Proteomes" id="UP000299290"/>
    </source>
</evidence>
<keyword evidence="2" id="KW-1133">Transmembrane helix</keyword>
<keyword evidence="2" id="KW-0812">Transmembrane</keyword>
<dbReference type="AlphaFoldDB" id="A0A4D4KJ04"/>
<feature type="compositionally biased region" description="Polar residues" evidence="1">
    <location>
        <begin position="82"/>
        <end position="93"/>
    </location>
</feature>
<reference evidence="3 4" key="1">
    <citation type="journal article" date="2020" name="Int. J. Syst. Evol. Microbiol.">
        <title>Reclassification of Streptomyces castelarensis and Streptomyces sporoclivatus as later heterotypic synonyms of Streptomyces antimycoticus.</title>
        <authorList>
            <person name="Komaki H."/>
            <person name="Tamura T."/>
        </authorList>
    </citation>
    <scope>NUCLEOTIDE SEQUENCE [LARGE SCALE GENOMIC DNA]</scope>
    <source>
        <strain evidence="3 4">NBRC 12839</strain>
    </source>
</reference>
<accession>A0A4D4KJ04</accession>
<name>A0A4D4KJ04_9ACTN</name>
<comment type="caution">
    <text evidence="3">The sequence shown here is derived from an EMBL/GenBank/DDBJ whole genome shotgun (WGS) entry which is preliminary data.</text>
</comment>
<dbReference type="EMBL" id="BJHV01000001">
    <property type="protein sequence ID" value="GDY48905.1"/>
    <property type="molecule type" value="Genomic_DNA"/>
</dbReference>
<dbReference type="Proteomes" id="UP000299290">
    <property type="component" value="Unassembled WGS sequence"/>
</dbReference>
<feature type="region of interest" description="Disordered" evidence="1">
    <location>
        <begin position="63"/>
        <end position="93"/>
    </location>
</feature>
<evidence type="ECO:0000313" key="3">
    <source>
        <dbReference type="EMBL" id="GDY48905.1"/>
    </source>
</evidence>
<feature type="transmembrane region" description="Helical" evidence="2">
    <location>
        <begin position="37"/>
        <end position="56"/>
    </location>
</feature>
<keyword evidence="4" id="KW-1185">Reference proteome</keyword>
<keyword evidence="2" id="KW-0472">Membrane</keyword>
<evidence type="ECO:0000256" key="1">
    <source>
        <dbReference type="SAM" id="MobiDB-lite"/>
    </source>
</evidence>
<gene>
    <name evidence="3" type="ORF">SANT12839_097870</name>
</gene>